<dbReference type="Proteomes" id="UP000236630">
    <property type="component" value="Unassembled WGS sequence"/>
</dbReference>
<evidence type="ECO:0000256" key="12">
    <source>
        <dbReference type="ARBA" id="ARBA00023285"/>
    </source>
</evidence>
<comment type="cofactor">
    <cofactor evidence="2">
        <name>Co(2+)</name>
        <dbReference type="ChEBI" id="CHEBI:48828"/>
    </cofactor>
</comment>
<evidence type="ECO:0000256" key="15">
    <source>
        <dbReference type="ARBA" id="ARBA00057745"/>
    </source>
</evidence>
<evidence type="ECO:0000256" key="5">
    <source>
        <dbReference type="ARBA" id="ARBA00022723"/>
    </source>
</evidence>
<evidence type="ECO:0000256" key="11">
    <source>
        <dbReference type="ARBA" id="ARBA00023277"/>
    </source>
</evidence>
<keyword evidence="5" id="KW-0479">Metal-binding</keyword>
<feature type="domain" description="GHMP kinase N-terminal" evidence="17">
    <location>
        <begin position="148"/>
        <end position="241"/>
    </location>
</feature>
<comment type="catalytic activity">
    <reaction evidence="14">
        <text>D-glucuronate + ATP = 1-phospho-alpha-D-glucuronate + ADP + H(+)</text>
        <dbReference type="Rhea" id="RHEA:17005"/>
        <dbReference type="ChEBI" id="CHEBI:15378"/>
        <dbReference type="ChEBI" id="CHEBI:30616"/>
        <dbReference type="ChEBI" id="CHEBI:57897"/>
        <dbReference type="ChEBI" id="CHEBI:58720"/>
        <dbReference type="ChEBI" id="CHEBI:456216"/>
        <dbReference type="EC" id="2.7.1.43"/>
    </reaction>
</comment>
<keyword evidence="7" id="KW-0418">Kinase</keyword>
<evidence type="ECO:0000313" key="19">
    <source>
        <dbReference type="EMBL" id="GAY61324.1"/>
    </source>
</evidence>
<dbReference type="GO" id="GO:0046872">
    <property type="term" value="F:metal ion binding"/>
    <property type="evidence" value="ECO:0007669"/>
    <property type="project" value="UniProtKB-KW"/>
</dbReference>
<dbReference type="PANTHER" id="PTHR38710">
    <property type="entry name" value="WITH PUTATIVE URIDYL PYROPHOSPHORYLASE-RELATED"/>
    <property type="match status" value="1"/>
</dbReference>
<keyword evidence="12" id="KW-0170">Cobalt</keyword>
<keyword evidence="8" id="KW-0067">ATP-binding</keyword>
<evidence type="ECO:0000256" key="2">
    <source>
        <dbReference type="ARBA" id="ARBA00001941"/>
    </source>
</evidence>
<dbReference type="EMBL" id="BDQV01000265">
    <property type="protein sequence ID" value="GAY61324.1"/>
    <property type="molecule type" value="Genomic_DNA"/>
</dbReference>
<accession>A0A2H5Q9K9</accession>
<evidence type="ECO:0000256" key="10">
    <source>
        <dbReference type="ARBA" id="ARBA00023211"/>
    </source>
</evidence>
<comment type="cofactor">
    <cofactor evidence="1">
        <name>Mn(2+)</name>
        <dbReference type="ChEBI" id="CHEBI:29035"/>
    </cofactor>
</comment>
<dbReference type="SUPFAM" id="SSF54211">
    <property type="entry name" value="Ribosomal protein S5 domain 2-like"/>
    <property type="match status" value="1"/>
</dbReference>
<keyword evidence="10" id="KW-0464">Manganese</keyword>
<evidence type="ECO:0000256" key="3">
    <source>
        <dbReference type="ARBA" id="ARBA00001946"/>
    </source>
</evidence>
<comment type="cofactor">
    <cofactor evidence="3">
        <name>Mg(2+)</name>
        <dbReference type="ChEBI" id="CHEBI:18420"/>
    </cofactor>
</comment>
<evidence type="ECO:0000256" key="7">
    <source>
        <dbReference type="ARBA" id="ARBA00022777"/>
    </source>
</evidence>
<comment type="similarity">
    <text evidence="13">Belongs to the GHMP kinase family.</text>
</comment>
<dbReference type="Pfam" id="PF08544">
    <property type="entry name" value="GHMP_kinases_C"/>
    <property type="match status" value="1"/>
</dbReference>
<dbReference type="PANTHER" id="PTHR38710:SF1">
    <property type="entry name" value="WITH PUTATIVE URIDYL PYROPHOSPHORYLASE-RELATED"/>
    <property type="match status" value="1"/>
</dbReference>
<feature type="domain" description="GHMP kinase C-terminal" evidence="18">
    <location>
        <begin position="316"/>
        <end position="390"/>
    </location>
</feature>
<comment type="caution">
    <text evidence="19">The sequence shown here is derived from an EMBL/GenBank/DDBJ whole genome shotgun (WGS) entry which is preliminary data.</text>
</comment>
<gene>
    <name evidence="19" type="ORF">CUMW_209090</name>
</gene>
<reference evidence="19 20" key="1">
    <citation type="journal article" date="2017" name="Front. Genet.">
        <title>Draft sequencing of the heterozygous diploid genome of Satsuma (Citrus unshiu Marc.) using a hybrid assembly approach.</title>
        <authorList>
            <person name="Shimizu T."/>
            <person name="Tanizawa Y."/>
            <person name="Mochizuki T."/>
            <person name="Nagasaki H."/>
            <person name="Yoshioka T."/>
            <person name="Toyoda A."/>
            <person name="Fujiyama A."/>
            <person name="Kaminuma E."/>
            <person name="Nakamura Y."/>
        </authorList>
    </citation>
    <scope>NUCLEOTIDE SEQUENCE [LARGE SCALE GENOMIC DNA]</scope>
    <source>
        <strain evidence="20">cv. Miyagawa wase</strain>
    </source>
</reference>
<dbReference type="GO" id="GO:0005524">
    <property type="term" value="F:ATP binding"/>
    <property type="evidence" value="ECO:0007669"/>
    <property type="project" value="UniProtKB-KW"/>
</dbReference>
<sequence>MPHQPSTWAPRPRPVQCVSISNYKKKTKNKKEQYAMQFPFGLLFSQSFEANEVGEEKMDQLNSGGVRVGVIEHKAYARVGLLGNPSDVYYGRTISFSLANFWASVKLEPSDDLVIKPHPVHDLVQFQSLHHLMNRLQNEGYYGGVRLVMAICKVFFKYCKDNKIDLHKGNFTLSYDTNIPRQTGLSGSSAIVCAALDCLLDFYKVRHLVKVEIRPNLILNAEKELGIVAGLQDRVAQVYGGLVHMDFRKEHMDELGHGIYKPMDIDLLPPLYLIYAENPSDSGKVHSTVRQRWLDGDEFIISSMKEVAQMAAEGQAAILEKNYSKLAELMNHNFDLRRRMFGDDVLGALNIEMVEVARRVGAASKFTGSGGAVIAFCPNGPSQVELLEDACRKAGFSIEPVKIGPSRLTDIDAKTMSR</sequence>
<keyword evidence="4" id="KW-0808">Transferase</keyword>
<dbReference type="InterPro" id="IPR053034">
    <property type="entry name" value="Glucuronokinase-like"/>
</dbReference>
<dbReference type="Gene3D" id="3.30.230.120">
    <property type="match status" value="1"/>
</dbReference>
<organism evidence="19 20">
    <name type="scientific">Citrus unshiu</name>
    <name type="common">Satsuma mandarin</name>
    <name type="synonym">Citrus nobilis var. unshiu</name>
    <dbReference type="NCBI Taxonomy" id="55188"/>
    <lineage>
        <taxon>Eukaryota</taxon>
        <taxon>Viridiplantae</taxon>
        <taxon>Streptophyta</taxon>
        <taxon>Embryophyta</taxon>
        <taxon>Tracheophyta</taxon>
        <taxon>Spermatophyta</taxon>
        <taxon>Magnoliopsida</taxon>
        <taxon>eudicotyledons</taxon>
        <taxon>Gunneridae</taxon>
        <taxon>Pentapetalae</taxon>
        <taxon>rosids</taxon>
        <taxon>malvids</taxon>
        <taxon>Sapindales</taxon>
        <taxon>Rutaceae</taxon>
        <taxon>Aurantioideae</taxon>
        <taxon>Citrus</taxon>
    </lineage>
</organism>
<evidence type="ECO:0000256" key="13">
    <source>
        <dbReference type="ARBA" id="ARBA00038121"/>
    </source>
</evidence>
<evidence type="ECO:0000256" key="14">
    <source>
        <dbReference type="ARBA" id="ARBA00051570"/>
    </source>
</evidence>
<comment type="function">
    <text evidence="15">Sugar-1-kinase with a strict substrate specificity for D-glucuronic acid and ATP. Involved in the biosynthesis of UDP-glucuronic acid (UDP-GlcA), providing nucleotide sugars for cell-wall polymers. May be also involved in a salvage pathway for glucuronic acid.</text>
</comment>
<keyword evidence="11" id="KW-0119">Carbohydrate metabolism</keyword>
<protein>
    <recommendedName>
        <fullName evidence="16">glucuronokinase</fullName>
        <ecNumber evidence="16">2.7.1.43</ecNumber>
    </recommendedName>
</protein>
<proteinExistence type="inferred from homology"/>
<dbReference type="PRINTS" id="PR00959">
    <property type="entry name" value="MEVGALKINASE"/>
</dbReference>
<keyword evidence="9" id="KW-0460">Magnesium</keyword>
<name>A0A2H5Q9K9_CITUN</name>
<evidence type="ECO:0000256" key="8">
    <source>
        <dbReference type="ARBA" id="ARBA00022840"/>
    </source>
</evidence>
<keyword evidence="20" id="KW-1185">Reference proteome</keyword>
<dbReference type="AlphaFoldDB" id="A0A2H5Q9K9"/>
<dbReference type="FunFam" id="3.30.230.120:FF:000003">
    <property type="entry name" value="Probable glucuronokinase 2"/>
    <property type="match status" value="1"/>
</dbReference>
<dbReference type="SUPFAM" id="SSF55060">
    <property type="entry name" value="GHMP Kinase, C-terminal domain"/>
    <property type="match status" value="1"/>
</dbReference>
<dbReference type="EC" id="2.7.1.43" evidence="16"/>
<evidence type="ECO:0000256" key="9">
    <source>
        <dbReference type="ARBA" id="ARBA00022842"/>
    </source>
</evidence>
<evidence type="ECO:0000256" key="6">
    <source>
        <dbReference type="ARBA" id="ARBA00022741"/>
    </source>
</evidence>
<evidence type="ECO:0000259" key="17">
    <source>
        <dbReference type="Pfam" id="PF00288"/>
    </source>
</evidence>
<evidence type="ECO:0000313" key="20">
    <source>
        <dbReference type="Proteomes" id="UP000236630"/>
    </source>
</evidence>
<dbReference type="InterPro" id="IPR036554">
    <property type="entry name" value="GHMP_kinase_C_sf"/>
</dbReference>
<dbReference type="GO" id="GO:0047940">
    <property type="term" value="F:glucuronokinase activity"/>
    <property type="evidence" value="ECO:0007669"/>
    <property type="project" value="UniProtKB-EC"/>
</dbReference>
<dbReference type="STRING" id="55188.A0A2H5Q9K9"/>
<dbReference type="InterPro" id="IPR020568">
    <property type="entry name" value="Ribosomal_Su5_D2-typ_SF"/>
</dbReference>
<evidence type="ECO:0000259" key="18">
    <source>
        <dbReference type="Pfam" id="PF08544"/>
    </source>
</evidence>
<evidence type="ECO:0000256" key="4">
    <source>
        <dbReference type="ARBA" id="ARBA00022679"/>
    </source>
</evidence>
<evidence type="ECO:0000256" key="1">
    <source>
        <dbReference type="ARBA" id="ARBA00001936"/>
    </source>
</evidence>
<dbReference type="Pfam" id="PF00288">
    <property type="entry name" value="GHMP_kinases_N"/>
    <property type="match status" value="1"/>
</dbReference>
<dbReference type="InterPro" id="IPR013750">
    <property type="entry name" value="GHMP_kinase_C_dom"/>
</dbReference>
<evidence type="ECO:0000256" key="16">
    <source>
        <dbReference type="ARBA" id="ARBA00066368"/>
    </source>
</evidence>
<dbReference type="InterPro" id="IPR006204">
    <property type="entry name" value="GHMP_kinase_N_dom"/>
</dbReference>
<keyword evidence="6" id="KW-0547">Nucleotide-binding</keyword>